<reference evidence="1 2" key="1">
    <citation type="submission" date="2014-11" db="EMBL/GenBank/DDBJ databases">
        <authorList>
            <person name="Wibberg Daniel"/>
        </authorList>
    </citation>
    <scope>NUCLEOTIDE SEQUENCE [LARGE SCALE GENOMIC DNA]</scope>
    <source>
        <strain evidence="1">Rhizoctonia solani AG1-IB 7/3/14</strain>
    </source>
</reference>
<proteinExistence type="predicted"/>
<dbReference type="AlphaFoldDB" id="A0A0B7FVT6"/>
<evidence type="ECO:0000313" key="2">
    <source>
        <dbReference type="Proteomes" id="UP000059188"/>
    </source>
</evidence>
<organism evidence="1 2">
    <name type="scientific">Thanatephorus cucumeris (strain AG1-IB / isolate 7/3/14)</name>
    <name type="common">Lettuce bottom rot fungus</name>
    <name type="synonym">Rhizoctonia solani</name>
    <dbReference type="NCBI Taxonomy" id="1108050"/>
    <lineage>
        <taxon>Eukaryota</taxon>
        <taxon>Fungi</taxon>
        <taxon>Dikarya</taxon>
        <taxon>Basidiomycota</taxon>
        <taxon>Agaricomycotina</taxon>
        <taxon>Agaricomycetes</taxon>
        <taxon>Cantharellales</taxon>
        <taxon>Ceratobasidiaceae</taxon>
        <taxon>Rhizoctonia</taxon>
        <taxon>Rhizoctonia solani AG-1</taxon>
    </lineage>
</organism>
<dbReference type="OrthoDB" id="3132318at2759"/>
<name>A0A0B7FVT6_THACB</name>
<keyword evidence="2" id="KW-1185">Reference proteome</keyword>
<protein>
    <submittedName>
        <fullName evidence="1">Uncharacterized protein</fullName>
    </submittedName>
</protein>
<sequence>MCRQITEGTQHRGCGHYVLHWVSAIYDCEDTKCNKSSSHPDDCRTHNTCTMEYGPDIQKITAMNYEPCERCKTFAAAGGKIARRY</sequence>
<evidence type="ECO:0000313" key="1">
    <source>
        <dbReference type="EMBL" id="CEL60984.1"/>
    </source>
</evidence>
<dbReference type="EMBL" id="LN679104">
    <property type="protein sequence ID" value="CEL60984.1"/>
    <property type="molecule type" value="Genomic_DNA"/>
</dbReference>
<dbReference type="Proteomes" id="UP000059188">
    <property type="component" value="Unassembled WGS sequence"/>
</dbReference>
<gene>
    <name evidence="1" type="ORF">RSOLAG1IB_04223</name>
</gene>
<accession>A0A0B7FVT6</accession>